<feature type="region of interest" description="Disordered" evidence="1">
    <location>
        <begin position="514"/>
        <end position="594"/>
    </location>
</feature>
<protein>
    <submittedName>
        <fullName evidence="2">Uncharacterized protein</fullName>
    </submittedName>
</protein>
<evidence type="ECO:0000313" key="2">
    <source>
        <dbReference type="EMBL" id="KAF7375728.1"/>
    </source>
</evidence>
<dbReference type="PANTHER" id="PTHR48125:SF10">
    <property type="entry name" value="OS12G0136300 PROTEIN"/>
    <property type="match status" value="1"/>
</dbReference>
<comment type="caution">
    <text evidence="2">The sequence shown here is derived from an EMBL/GenBank/DDBJ whole genome shotgun (WGS) entry which is preliminary data.</text>
</comment>
<dbReference type="EMBL" id="JACAZH010000002">
    <property type="protein sequence ID" value="KAF7375728.1"/>
    <property type="molecule type" value="Genomic_DNA"/>
</dbReference>
<name>A0A8H6ZB74_9AGAR</name>
<evidence type="ECO:0000313" key="3">
    <source>
        <dbReference type="Proteomes" id="UP000623467"/>
    </source>
</evidence>
<dbReference type="OrthoDB" id="2749610at2759"/>
<feature type="region of interest" description="Disordered" evidence="1">
    <location>
        <begin position="762"/>
        <end position="860"/>
    </location>
</feature>
<accession>A0A8H6ZB74</accession>
<feature type="compositionally biased region" description="Basic and acidic residues" evidence="1">
    <location>
        <begin position="564"/>
        <end position="580"/>
    </location>
</feature>
<evidence type="ECO:0000256" key="1">
    <source>
        <dbReference type="SAM" id="MobiDB-lite"/>
    </source>
</evidence>
<keyword evidence="3" id="KW-1185">Reference proteome</keyword>
<sequence length="860" mass="94691">MTSKKKPGKPSDIQGKRAEFLLAFYPTYADASKRSKTRGIWDDFFADYWAAFPWRLPLSQDPDENDPVDYARAPANEEEEAWKNKVISKTETKVKLWLGRQGKAAGMKDNPWAEWLSRFRTPATPAPKKLADYQYYMQHEDFKGKITQVFNERKAGVSAKEQLNLRAKIARELFAAETQEVRMWIKDGVAEEHAAQLAKHEDALEGLPALDEEGMEEARGRFSELVAPLLEGLAAHTGYEISLLVGRPKLDREKLDIECLSMHAGVTAETPAMLDFSRADERAYNEVMKSFSRFVWGAHEYRNGEGTRSAKAASSVSSEHNRTPLPVSSEHGRTPPPRNPDHGCTPPPNPTVPPAALAAAPPAASAAAPPAASAAAPPVPTAPSVLSAPAAIPTDTFSDSEVRALVAFNGVVPEFDEFDFSDDIIAGAAAAGAGTMLPGLGLPVVDDRYNTEFAAPLSNELIMRLAELSGEAKQMKLEELKKKDTLGIERENNAARNYYMLYNLGLDNAQKETLWGGTMPSATKRKARAPKKKRPEKKTRLEKELGNSEESDDSGSEEEEEPEKAEVERPHVPAKRKETSARTAKSGQASSAWATTADATLRSKEYGGKWTALLSLWWKREETAGFAGTTKSHPAKMRPKEVGDWVSRARNYTPQISDPADFGVRFWSWWIHINPSWRTKERPMKREGPVSWLCLDYHGQNGFLNVLMCLKWWRDAMDAPSPDWEEAVDDVTWVLSQMNESPEERTVNTAATTSISAITAAAARPAAPGRADNSTVANRAEGGAGRATGPLSLRDNVPEGTPEPPPRPKPRPLTKGMRNREMPREPESSQGAAGILGGIEGLSQEELDEMNDDPDADMVE</sequence>
<feature type="compositionally biased region" description="Acidic residues" evidence="1">
    <location>
        <begin position="843"/>
        <end position="860"/>
    </location>
</feature>
<feature type="compositionally biased region" description="Acidic residues" evidence="1">
    <location>
        <begin position="547"/>
        <end position="563"/>
    </location>
</feature>
<feature type="compositionally biased region" description="Low complexity" evidence="1">
    <location>
        <begin position="354"/>
        <end position="363"/>
    </location>
</feature>
<reference evidence="2" key="1">
    <citation type="submission" date="2020-05" db="EMBL/GenBank/DDBJ databases">
        <title>Mycena genomes resolve the evolution of fungal bioluminescence.</title>
        <authorList>
            <person name="Tsai I.J."/>
        </authorList>
    </citation>
    <scope>NUCLEOTIDE SEQUENCE</scope>
    <source>
        <strain evidence="2">160909Yilan</strain>
    </source>
</reference>
<dbReference type="AlphaFoldDB" id="A0A8H6ZB74"/>
<feature type="compositionally biased region" description="Basic and acidic residues" evidence="1">
    <location>
        <begin position="818"/>
        <end position="827"/>
    </location>
</feature>
<feature type="region of interest" description="Disordered" evidence="1">
    <location>
        <begin position="304"/>
        <end position="363"/>
    </location>
</feature>
<feature type="compositionally biased region" description="Low complexity" evidence="1">
    <location>
        <begin position="762"/>
        <end position="771"/>
    </location>
</feature>
<feature type="compositionally biased region" description="Basic residues" evidence="1">
    <location>
        <begin position="523"/>
        <end position="537"/>
    </location>
</feature>
<proteinExistence type="predicted"/>
<dbReference type="PANTHER" id="PTHR48125">
    <property type="entry name" value="LP07818P1"/>
    <property type="match status" value="1"/>
</dbReference>
<organism evidence="2 3">
    <name type="scientific">Mycena sanguinolenta</name>
    <dbReference type="NCBI Taxonomy" id="230812"/>
    <lineage>
        <taxon>Eukaryota</taxon>
        <taxon>Fungi</taxon>
        <taxon>Dikarya</taxon>
        <taxon>Basidiomycota</taxon>
        <taxon>Agaricomycotina</taxon>
        <taxon>Agaricomycetes</taxon>
        <taxon>Agaricomycetidae</taxon>
        <taxon>Agaricales</taxon>
        <taxon>Marasmiineae</taxon>
        <taxon>Mycenaceae</taxon>
        <taxon>Mycena</taxon>
    </lineage>
</organism>
<dbReference type="Proteomes" id="UP000623467">
    <property type="component" value="Unassembled WGS sequence"/>
</dbReference>
<gene>
    <name evidence="2" type="ORF">MSAN_00462300</name>
</gene>